<evidence type="ECO:0000313" key="3">
    <source>
        <dbReference type="Proteomes" id="UP000570474"/>
    </source>
</evidence>
<keyword evidence="3" id="KW-1185">Reference proteome</keyword>
<feature type="transmembrane region" description="Helical" evidence="1">
    <location>
        <begin position="14"/>
        <end position="36"/>
    </location>
</feature>
<proteinExistence type="predicted"/>
<sequence length="704" mass="79033">MLRLFKMPRKWRTLIYGSIGILFVLAILNIVLNLIVQRDVSEKLRHLSPELNIRFSSVKSNLLTSSLVLNDVAINYMPDGSGHQHSLHFLRMELRGVNFLTMLFRRTLSVNNVKLSNVELDLDEFLLKRKDAAAGRLFAKVPFKSIRVGHCSLTDIRVWEHAGQSRQLLLKGDIGVDEVSVSNINKNFTAENFQFGTLTGSLSDIHYAIPNACHRVMIKQLTMDGPGETAQIKDIQLIPQYNKPEFFKRSGNQPLYVAATVSGITLHKPDIRQLFNKKLVAEKITVEHPVVDVYSEETGVKQVLSRSLLFTSLKNNISAIQTDLLKVDHASITGEATTGDQLKLKGDMETDKLNVRMTDSLFVNKDIHFRTFTCSLADIQAAVAGTHQRIEIKKLSIDRKGTLQATTLKISPQYDKLVMGQKAGHQVDVVDAAIAGITITRLDVGKCLQQKVIAEQIWIKESNVYVFRDRRLPRELQYKPLPVAFLRSMPVHFRVHRLKMSESTVTYEEFPKNGLQTGTLKVEKFQLSLSPFISHPNTSDLDHMDLHVAGSIMGSGTISAAVYLPFNAGKDYYITGAINNLDVTSLNSSAENLGDFHVESGLLNNLSFQFSLNDEKATGKVVGEYHNLVLDKLKGQPKKIAKFPSFMLKHVIIPKNKDKSLPVARRTGTIDYRFDHTRSVSFYLLKSLLSGIESSFTFGFLLPK</sequence>
<dbReference type="RefSeq" id="WP_168869444.1">
    <property type="nucleotide sequence ID" value="NZ_JABAIA010000001.1"/>
</dbReference>
<comment type="caution">
    <text evidence="2">The sequence shown here is derived from an EMBL/GenBank/DDBJ whole genome shotgun (WGS) entry which is preliminary data.</text>
</comment>
<dbReference type="EMBL" id="JABAIA010000001">
    <property type="protein sequence ID" value="NLR63446.1"/>
    <property type="molecule type" value="Genomic_DNA"/>
</dbReference>
<organism evidence="2 3">
    <name type="scientific">Chitinophaga varians</name>
    <dbReference type="NCBI Taxonomy" id="2202339"/>
    <lineage>
        <taxon>Bacteria</taxon>
        <taxon>Pseudomonadati</taxon>
        <taxon>Bacteroidota</taxon>
        <taxon>Chitinophagia</taxon>
        <taxon>Chitinophagales</taxon>
        <taxon>Chitinophagaceae</taxon>
        <taxon>Chitinophaga</taxon>
    </lineage>
</organism>
<keyword evidence="1" id="KW-0812">Transmembrane</keyword>
<reference evidence="2 3" key="1">
    <citation type="submission" date="2020-04" db="EMBL/GenBank/DDBJ databases">
        <authorList>
            <person name="Yin C."/>
        </authorList>
    </citation>
    <scope>NUCLEOTIDE SEQUENCE [LARGE SCALE GENOMIC DNA]</scope>
    <source>
        <strain evidence="2 3">Ae27</strain>
    </source>
</reference>
<keyword evidence="1" id="KW-1133">Transmembrane helix</keyword>
<evidence type="ECO:0000256" key="1">
    <source>
        <dbReference type="SAM" id="Phobius"/>
    </source>
</evidence>
<evidence type="ECO:0000313" key="2">
    <source>
        <dbReference type="EMBL" id="NLR63446.1"/>
    </source>
</evidence>
<dbReference type="Proteomes" id="UP000570474">
    <property type="component" value="Unassembled WGS sequence"/>
</dbReference>
<gene>
    <name evidence="2" type="ORF">HGH92_03925</name>
</gene>
<dbReference type="AlphaFoldDB" id="A0A847RJW2"/>
<keyword evidence="1" id="KW-0472">Membrane</keyword>
<accession>A0A847RJW2</accession>
<protein>
    <submittedName>
        <fullName evidence="2">DUF748 domain-containing protein</fullName>
    </submittedName>
</protein>
<name>A0A847RJW2_9BACT</name>